<feature type="region of interest" description="Disordered" evidence="1">
    <location>
        <begin position="86"/>
        <end position="114"/>
    </location>
</feature>
<evidence type="ECO:0000313" key="2">
    <source>
        <dbReference type="EMBL" id="WCZ31863.1"/>
    </source>
</evidence>
<dbReference type="Proteomes" id="UP001220064">
    <property type="component" value="Chromosome"/>
</dbReference>
<keyword evidence="3" id="KW-1185">Reference proteome</keyword>
<dbReference type="RefSeq" id="WP_022862702.1">
    <property type="nucleotide sequence ID" value="NZ_ATVG01000003.1"/>
</dbReference>
<evidence type="ECO:0000256" key="1">
    <source>
        <dbReference type="SAM" id="MobiDB-lite"/>
    </source>
</evidence>
<organism evidence="2 3">
    <name type="scientific">Corynebacterium massiliense DSM 45435</name>
    <dbReference type="NCBI Taxonomy" id="1121364"/>
    <lineage>
        <taxon>Bacteria</taxon>
        <taxon>Bacillati</taxon>
        <taxon>Actinomycetota</taxon>
        <taxon>Actinomycetes</taxon>
        <taxon>Mycobacteriales</taxon>
        <taxon>Corynebacteriaceae</taxon>
        <taxon>Corynebacterium</taxon>
    </lineage>
</organism>
<evidence type="ECO:0008006" key="4">
    <source>
        <dbReference type="Google" id="ProtNLM"/>
    </source>
</evidence>
<reference evidence="2 3" key="1">
    <citation type="submission" date="2020-10" db="EMBL/GenBank/DDBJ databases">
        <title>Complete genome sequence of Corynebacterium massiliense DSM 45435, type strain of Corynebacterium massiliense.</title>
        <authorList>
            <person name="Busche T."/>
            <person name="Kalinowski J."/>
            <person name="Ruckert C."/>
        </authorList>
    </citation>
    <scope>NUCLEOTIDE SEQUENCE [LARGE SCALE GENOMIC DNA]</scope>
    <source>
        <strain evidence="2 3">DSM 45435</strain>
    </source>
</reference>
<proteinExistence type="predicted"/>
<sequence>MPEVFFDIRKMTSVLGDVIADSAEQRASLLAQRPAYAAHTAGRDFGAHGERIAGLLSQIHSRGLQRVETLGATAESAVRQFAVADDTDDGSARRLGALDPEAAVHAPADKGARR</sequence>
<protein>
    <recommendedName>
        <fullName evidence="4">ESX-1 secretion-associated protein</fullName>
    </recommendedName>
</protein>
<gene>
    <name evidence="2" type="ORF">CMASS_02020</name>
</gene>
<accession>A0ABY7U6H3</accession>
<name>A0ABY7U6H3_9CORY</name>
<evidence type="ECO:0000313" key="3">
    <source>
        <dbReference type="Proteomes" id="UP001220064"/>
    </source>
</evidence>
<dbReference type="EMBL" id="CP063189">
    <property type="protein sequence ID" value="WCZ31863.1"/>
    <property type="molecule type" value="Genomic_DNA"/>
</dbReference>